<dbReference type="InterPro" id="IPR036148">
    <property type="entry name" value="MmgE/PrpD_sf"/>
</dbReference>
<feature type="domain" description="MmgE/PrpD N-terminal" evidence="2">
    <location>
        <begin position="9"/>
        <end position="183"/>
    </location>
</feature>
<accession>X1GY78</accession>
<dbReference type="PANTHER" id="PTHR16943">
    <property type="entry name" value="2-METHYLCITRATE DEHYDRATASE-RELATED"/>
    <property type="match status" value="1"/>
</dbReference>
<comment type="caution">
    <text evidence="3">The sequence shown here is derived from an EMBL/GenBank/DDBJ whole genome shotgun (WGS) entry which is preliminary data.</text>
</comment>
<comment type="similarity">
    <text evidence="1">Belongs to the PrpD family.</text>
</comment>
<feature type="non-terminal residue" evidence="3">
    <location>
        <position position="184"/>
    </location>
</feature>
<evidence type="ECO:0000256" key="1">
    <source>
        <dbReference type="ARBA" id="ARBA00006174"/>
    </source>
</evidence>
<evidence type="ECO:0000259" key="2">
    <source>
        <dbReference type="Pfam" id="PF03972"/>
    </source>
</evidence>
<dbReference type="EMBL" id="BARU01021831">
    <property type="protein sequence ID" value="GAH49815.1"/>
    <property type="molecule type" value="Genomic_DNA"/>
</dbReference>
<sequence length="184" mass="20202">METISQKWVKFALGLNYKDIPSVALEEAKRFLLDSVGCAFSALGNKDMQAAYYYIQDLGGEKQATIIGWGGKTNLPQATLMNSLLVRALDYNDIYWEQDPSHPSDIIPAILSTGEFMKKNGKEILLGIVLAYELEMRLCLAAFPGVREIGWHHATLTQLVSPVVAGRMLGLNEEEIVAAIGISG</sequence>
<dbReference type="PANTHER" id="PTHR16943:SF8">
    <property type="entry name" value="2-METHYLCITRATE DEHYDRATASE"/>
    <property type="match status" value="1"/>
</dbReference>
<dbReference type="InterPro" id="IPR042183">
    <property type="entry name" value="MmgE/PrpD_sf_1"/>
</dbReference>
<dbReference type="Gene3D" id="1.10.4100.10">
    <property type="entry name" value="2-methylcitrate dehydratase PrpD"/>
    <property type="match status" value="1"/>
</dbReference>
<dbReference type="SUPFAM" id="SSF103378">
    <property type="entry name" value="2-methylcitrate dehydratase PrpD"/>
    <property type="match status" value="1"/>
</dbReference>
<dbReference type="GO" id="GO:0016829">
    <property type="term" value="F:lyase activity"/>
    <property type="evidence" value="ECO:0007669"/>
    <property type="project" value="InterPro"/>
</dbReference>
<organism evidence="3">
    <name type="scientific">marine sediment metagenome</name>
    <dbReference type="NCBI Taxonomy" id="412755"/>
    <lineage>
        <taxon>unclassified sequences</taxon>
        <taxon>metagenomes</taxon>
        <taxon>ecological metagenomes</taxon>
    </lineage>
</organism>
<name>X1GY78_9ZZZZ</name>
<proteinExistence type="inferred from homology"/>
<dbReference type="InterPro" id="IPR005656">
    <property type="entry name" value="MmgE_PrpD"/>
</dbReference>
<dbReference type="InterPro" id="IPR045336">
    <property type="entry name" value="MmgE_PrpD_N"/>
</dbReference>
<dbReference type="AlphaFoldDB" id="X1GY78"/>
<reference evidence="3" key="1">
    <citation type="journal article" date="2014" name="Front. Microbiol.">
        <title>High frequency of phylogenetically diverse reductive dehalogenase-homologous genes in deep subseafloor sedimentary metagenomes.</title>
        <authorList>
            <person name="Kawai M."/>
            <person name="Futagami T."/>
            <person name="Toyoda A."/>
            <person name="Takaki Y."/>
            <person name="Nishi S."/>
            <person name="Hori S."/>
            <person name="Arai W."/>
            <person name="Tsubouchi T."/>
            <person name="Morono Y."/>
            <person name="Uchiyama I."/>
            <person name="Ito T."/>
            <person name="Fujiyama A."/>
            <person name="Inagaki F."/>
            <person name="Takami H."/>
        </authorList>
    </citation>
    <scope>NUCLEOTIDE SEQUENCE</scope>
    <source>
        <strain evidence="3">Expedition CK06-06</strain>
    </source>
</reference>
<gene>
    <name evidence="3" type="ORF">S03H2_35656</name>
</gene>
<evidence type="ECO:0000313" key="3">
    <source>
        <dbReference type="EMBL" id="GAH49815.1"/>
    </source>
</evidence>
<protein>
    <recommendedName>
        <fullName evidence="2">MmgE/PrpD N-terminal domain-containing protein</fullName>
    </recommendedName>
</protein>
<dbReference type="Pfam" id="PF03972">
    <property type="entry name" value="MmgE_PrpD_N"/>
    <property type="match status" value="1"/>
</dbReference>